<evidence type="ECO:0000256" key="6">
    <source>
        <dbReference type="ARBA" id="ARBA00022927"/>
    </source>
</evidence>
<dbReference type="GO" id="GO:0005543">
    <property type="term" value="F:phospholipid binding"/>
    <property type="evidence" value="ECO:0007669"/>
    <property type="project" value="TreeGrafter"/>
</dbReference>
<dbReference type="GO" id="GO:0031965">
    <property type="term" value="C:nuclear membrane"/>
    <property type="evidence" value="ECO:0007669"/>
    <property type="project" value="InterPro"/>
</dbReference>
<dbReference type="GO" id="GO:0003676">
    <property type="term" value="F:nucleic acid binding"/>
    <property type="evidence" value="ECO:0007669"/>
    <property type="project" value="InterPro"/>
</dbReference>
<feature type="region of interest" description="Disordered" evidence="13">
    <location>
        <begin position="83"/>
        <end position="113"/>
    </location>
</feature>
<dbReference type="PIRSF" id="PIRSF038119">
    <property type="entry name" value="Nucleoporin_NUP53"/>
    <property type="match status" value="1"/>
</dbReference>
<dbReference type="GO" id="GO:0051028">
    <property type="term" value="P:mRNA transport"/>
    <property type="evidence" value="ECO:0007669"/>
    <property type="project" value="UniProtKB-UniRule"/>
</dbReference>
<dbReference type="CDD" id="cd12722">
    <property type="entry name" value="RRM_Nup53"/>
    <property type="match status" value="1"/>
</dbReference>
<feature type="compositionally biased region" description="Polar residues" evidence="13">
    <location>
        <begin position="83"/>
        <end position="99"/>
    </location>
</feature>
<dbReference type="EMBL" id="JAFNEN010000326">
    <property type="protein sequence ID" value="KAG8185685.1"/>
    <property type="molecule type" value="Genomic_DNA"/>
</dbReference>
<sequence length="360" mass="39446">MFSPLAQSENRYRDASSPGNIEPMSLGSPVSSPKNKGGQNYLPPYLFGETVTSPVASPGWSTPQNNISVFQSPSNLNTPVSQFREQHMTSYRSPSSNSLIAAPTPTKSGGPPIQGLLYSSPNPRSLFDNTQYETPPVPKEKLVSEGHNFSNVLSPNNSLCIANTSCMSPAQIDPFFTQGEALKNSDQLDESWVTVFGFPAASSPYILQQFSQYGNIVEHKLSPNGNWMHVRYQSKLQAKKALSKNGKVFSGNIMIGVKPCIEMDLMESFRDDFIQESTLTKGQDSFRAAETSFEPTRPSLKNIRPLTQAYQSPSSQSPVTVAKSGNIVSKAFEYLWKTTLNVTTNSTIPVQSAFIFDISS</sequence>
<evidence type="ECO:0000256" key="1">
    <source>
        <dbReference type="ARBA" id="ARBA00004567"/>
    </source>
</evidence>
<proteinExistence type="inferred from homology"/>
<dbReference type="AlphaFoldDB" id="A0AAV6UML3"/>
<reference evidence="15 16" key="1">
    <citation type="journal article" date="2022" name="Nat. Ecol. Evol.">
        <title>A masculinizing supergene underlies an exaggerated male reproductive morph in a spider.</title>
        <authorList>
            <person name="Hendrickx F."/>
            <person name="De Corte Z."/>
            <person name="Sonet G."/>
            <person name="Van Belleghem S.M."/>
            <person name="Kostlbacher S."/>
            <person name="Vangestel C."/>
        </authorList>
    </citation>
    <scope>NUCLEOTIDE SEQUENCE [LARGE SCALE GENOMIC DNA]</scope>
    <source>
        <strain evidence="15">W744_W776</strain>
    </source>
</reference>
<dbReference type="GO" id="GO:0006999">
    <property type="term" value="P:nuclear pore organization"/>
    <property type="evidence" value="ECO:0007669"/>
    <property type="project" value="TreeGrafter"/>
</dbReference>
<feature type="domain" description="RRM Nup35-type" evidence="14">
    <location>
        <begin position="187"/>
        <end position="267"/>
    </location>
</feature>
<evidence type="ECO:0000256" key="4">
    <source>
        <dbReference type="ARBA" id="ARBA00022448"/>
    </source>
</evidence>
<evidence type="ECO:0000256" key="7">
    <source>
        <dbReference type="ARBA" id="ARBA00023010"/>
    </source>
</evidence>
<dbReference type="GO" id="GO:0044615">
    <property type="term" value="C:nuclear pore nuclear basket"/>
    <property type="evidence" value="ECO:0007669"/>
    <property type="project" value="TreeGrafter"/>
</dbReference>
<evidence type="ECO:0000256" key="12">
    <source>
        <dbReference type="PROSITE-ProRule" id="PRU00804"/>
    </source>
</evidence>
<comment type="caution">
    <text evidence="15">The sequence shown here is derived from an EMBL/GenBank/DDBJ whole genome shotgun (WGS) entry which is preliminary data.</text>
</comment>
<evidence type="ECO:0000256" key="11">
    <source>
        <dbReference type="ARBA" id="ARBA00030250"/>
    </source>
</evidence>
<gene>
    <name evidence="15" type="ORF">JTE90_003224</name>
</gene>
<dbReference type="Proteomes" id="UP000827092">
    <property type="component" value="Unassembled WGS sequence"/>
</dbReference>
<feature type="compositionally biased region" description="Polar residues" evidence="13">
    <location>
        <begin position="28"/>
        <end position="38"/>
    </location>
</feature>
<evidence type="ECO:0000313" key="16">
    <source>
        <dbReference type="Proteomes" id="UP000827092"/>
    </source>
</evidence>
<accession>A0AAV6UML3</accession>
<protein>
    <recommendedName>
        <fullName evidence="3">Nucleoporin NUP35</fullName>
    </recommendedName>
    <alternativeName>
        <fullName evidence="11">35 kDa nucleoporin</fullName>
    </alternativeName>
    <alternativeName>
        <fullName evidence="10">Nucleoporin NUP53</fullName>
    </alternativeName>
</protein>
<keyword evidence="6" id="KW-0653">Protein transport</keyword>
<dbReference type="Gene3D" id="3.30.70.330">
    <property type="match status" value="1"/>
</dbReference>
<dbReference type="PANTHER" id="PTHR21527:SF6">
    <property type="entry name" value="NUCLEOPORIN NUP35"/>
    <property type="match status" value="1"/>
</dbReference>
<feature type="region of interest" description="Disordered" evidence="13">
    <location>
        <begin position="1"/>
        <end position="41"/>
    </location>
</feature>
<dbReference type="Pfam" id="PF05172">
    <property type="entry name" value="RRM_Nup35"/>
    <property type="match status" value="1"/>
</dbReference>
<evidence type="ECO:0000256" key="2">
    <source>
        <dbReference type="ARBA" id="ARBA00009454"/>
    </source>
</evidence>
<dbReference type="PANTHER" id="PTHR21527">
    <property type="entry name" value="NUCLEOPORIN NUP35"/>
    <property type="match status" value="1"/>
</dbReference>
<evidence type="ECO:0000256" key="9">
    <source>
        <dbReference type="ARBA" id="ARBA00023242"/>
    </source>
</evidence>
<keyword evidence="9 12" id="KW-0539">Nucleus</keyword>
<dbReference type="GO" id="GO:0017056">
    <property type="term" value="F:structural constituent of nuclear pore"/>
    <property type="evidence" value="ECO:0007669"/>
    <property type="project" value="InterPro"/>
</dbReference>
<dbReference type="InterPro" id="IPR035979">
    <property type="entry name" value="RBD_domain_sf"/>
</dbReference>
<keyword evidence="7" id="KW-0811">Translocation</keyword>
<evidence type="ECO:0000256" key="5">
    <source>
        <dbReference type="ARBA" id="ARBA00022816"/>
    </source>
</evidence>
<dbReference type="GO" id="GO:0044613">
    <property type="term" value="C:nuclear pore central transport channel"/>
    <property type="evidence" value="ECO:0007669"/>
    <property type="project" value="TreeGrafter"/>
</dbReference>
<keyword evidence="4 12" id="KW-0813">Transport</keyword>
<evidence type="ECO:0000256" key="8">
    <source>
        <dbReference type="ARBA" id="ARBA00023132"/>
    </source>
</evidence>
<dbReference type="FunFam" id="3.30.70.330:FF:000095">
    <property type="entry name" value="Putative Nucleoporin NUP53"/>
    <property type="match status" value="1"/>
</dbReference>
<comment type="similarity">
    <text evidence="2">Belongs to the Nup35 family.</text>
</comment>
<evidence type="ECO:0000256" key="13">
    <source>
        <dbReference type="SAM" id="MobiDB-lite"/>
    </source>
</evidence>
<evidence type="ECO:0000256" key="10">
    <source>
        <dbReference type="ARBA" id="ARBA00029997"/>
    </source>
</evidence>
<keyword evidence="8 12" id="KW-0906">Nuclear pore complex</keyword>
<dbReference type="PROSITE" id="PS51472">
    <property type="entry name" value="RRM_NUP35"/>
    <property type="match status" value="1"/>
</dbReference>
<dbReference type="InterPro" id="IPR017389">
    <property type="entry name" value="Nucleoporin_NUP53"/>
</dbReference>
<evidence type="ECO:0000256" key="3">
    <source>
        <dbReference type="ARBA" id="ARBA00016439"/>
    </source>
</evidence>
<organism evidence="15 16">
    <name type="scientific">Oedothorax gibbosus</name>
    <dbReference type="NCBI Taxonomy" id="931172"/>
    <lineage>
        <taxon>Eukaryota</taxon>
        <taxon>Metazoa</taxon>
        <taxon>Ecdysozoa</taxon>
        <taxon>Arthropoda</taxon>
        <taxon>Chelicerata</taxon>
        <taxon>Arachnida</taxon>
        <taxon>Araneae</taxon>
        <taxon>Araneomorphae</taxon>
        <taxon>Entelegynae</taxon>
        <taxon>Araneoidea</taxon>
        <taxon>Linyphiidae</taxon>
        <taxon>Erigoninae</taxon>
        <taxon>Oedothorax</taxon>
    </lineage>
</organism>
<dbReference type="InterPro" id="IPR007846">
    <property type="entry name" value="RRM_NUP35_dom"/>
</dbReference>
<evidence type="ECO:0000313" key="15">
    <source>
        <dbReference type="EMBL" id="KAG8185685.1"/>
    </source>
</evidence>
<dbReference type="SUPFAM" id="SSF54928">
    <property type="entry name" value="RNA-binding domain, RBD"/>
    <property type="match status" value="1"/>
</dbReference>
<name>A0AAV6UML3_9ARAC</name>
<dbReference type="InterPro" id="IPR012677">
    <property type="entry name" value="Nucleotide-bd_a/b_plait_sf"/>
</dbReference>
<keyword evidence="16" id="KW-1185">Reference proteome</keyword>
<comment type="subcellular location">
    <subcellularLocation>
        <location evidence="1">Nucleus</location>
        <location evidence="1">Nuclear pore complex</location>
    </subcellularLocation>
</comment>
<evidence type="ECO:0000259" key="14">
    <source>
        <dbReference type="PROSITE" id="PS51472"/>
    </source>
</evidence>
<keyword evidence="5 12" id="KW-0509">mRNA transport</keyword>
<dbReference type="GO" id="GO:0006607">
    <property type="term" value="P:NLS-bearing protein import into nucleus"/>
    <property type="evidence" value="ECO:0007669"/>
    <property type="project" value="TreeGrafter"/>
</dbReference>